<dbReference type="Proteomes" id="UP000255024">
    <property type="component" value="Unassembled WGS sequence"/>
</dbReference>
<gene>
    <name evidence="2" type="ORF">NCTC11179_02117</name>
</gene>
<dbReference type="Gene3D" id="3.90.79.10">
    <property type="entry name" value="Nucleoside Triphosphate Pyrophosphohydrolase"/>
    <property type="match status" value="1"/>
</dbReference>
<dbReference type="InterPro" id="IPR000086">
    <property type="entry name" value="NUDIX_hydrolase_dom"/>
</dbReference>
<sequence>MQEKVYPNAIPTVDIAVLRLNSDHTYSLLLGKKEHEPKWRFVGGFVDADDSSYESAAVRELFEETNLVATPDEIKYVDSTKIDDPRYRNHKDKIITHLYLLEIPATTADIQPKDDIKALQWFPLASFSKEDIMDVHHPIVTLFMQYIEKR</sequence>
<dbReference type="PROSITE" id="PS51462">
    <property type="entry name" value="NUDIX"/>
    <property type="match status" value="1"/>
</dbReference>
<name>A0A378RNH0_MYROD</name>
<evidence type="ECO:0000313" key="3">
    <source>
        <dbReference type="Proteomes" id="UP000255024"/>
    </source>
</evidence>
<dbReference type="Pfam" id="PF00293">
    <property type="entry name" value="NUDIX"/>
    <property type="match status" value="1"/>
</dbReference>
<keyword evidence="2" id="KW-0548">Nucleotidyltransferase</keyword>
<feature type="domain" description="Nudix hydrolase" evidence="1">
    <location>
        <begin position="8"/>
        <end position="146"/>
    </location>
</feature>
<dbReference type="SUPFAM" id="SSF55811">
    <property type="entry name" value="Nudix"/>
    <property type="match status" value="1"/>
</dbReference>
<dbReference type="AlphaFoldDB" id="A0A378RNH0"/>
<evidence type="ECO:0000313" key="2">
    <source>
        <dbReference type="EMBL" id="STZ28566.1"/>
    </source>
</evidence>
<dbReference type="PANTHER" id="PTHR43736">
    <property type="entry name" value="ADP-RIBOSE PYROPHOSPHATASE"/>
    <property type="match status" value="1"/>
</dbReference>
<dbReference type="GO" id="GO:0016779">
    <property type="term" value="F:nucleotidyltransferase activity"/>
    <property type="evidence" value="ECO:0007669"/>
    <property type="project" value="UniProtKB-KW"/>
</dbReference>
<keyword evidence="3" id="KW-1185">Reference proteome</keyword>
<dbReference type="PANTHER" id="PTHR43736:SF1">
    <property type="entry name" value="DIHYDRONEOPTERIN TRIPHOSPHATE DIPHOSPHATASE"/>
    <property type="match status" value="1"/>
</dbReference>
<keyword evidence="2" id="KW-0808">Transferase</keyword>
<proteinExistence type="predicted"/>
<accession>A0A378RNH0</accession>
<organism evidence="2 3">
    <name type="scientific">Myroides odoratus</name>
    <name type="common">Flavobacterium odoratum</name>
    <dbReference type="NCBI Taxonomy" id="256"/>
    <lineage>
        <taxon>Bacteria</taxon>
        <taxon>Pseudomonadati</taxon>
        <taxon>Bacteroidota</taxon>
        <taxon>Flavobacteriia</taxon>
        <taxon>Flavobacteriales</taxon>
        <taxon>Flavobacteriaceae</taxon>
        <taxon>Myroides</taxon>
    </lineage>
</organism>
<dbReference type="RefSeq" id="WP_115091481.1">
    <property type="nucleotide sequence ID" value="NZ_CP068107.1"/>
</dbReference>
<protein>
    <submittedName>
        <fullName evidence="2">Bifunctional nicotinamide mononucleotide adenylyltransferase/ADP-ribose pyrophosphatase</fullName>
    </submittedName>
</protein>
<reference evidence="2 3" key="1">
    <citation type="submission" date="2018-06" db="EMBL/GenBank/DDBJ databases">
        <authorList>
            <consortium name="Pathogen Informatics"/>
            <person name="Doyle S."/>
        </authorList>
    </citation>
    <scope>NUCLEOTIDE SEQUENCE [LARGE SCALE GENOMIC DNA]</scope>
    <source>
        <strain evidence="2 3">NCTC11179</strain>
    </source>
</reference>
<dbReference type="InterPro" id="IPR015797">
    <property type="entry name" value="NUDIX_hydrolase-like_dom_sf"/>
</dbReference>
<dbReference type="EMBL" id="UGQL01000001">
    <property type="protein sequence ID" value="STZ28566.1"/>
    <property type="molecule type" value="Genomic_DNA"/>
</dbReference>
<evidence type="ECO:0000259" key="1">
    <source>
        <dbReference type="PROSITE" id="PS51462"/>
    </source>
</evidence>